<dbReference type="SUPFAM" id="SSF52540">
    <property type="entry name" value="P-loop containing nucleoside triphosphate hydrolases"/>
    <property type="match status" value="1"/>
</dbReference>
<proteinExistence type="predicted"/>
<comment type="caution">
    <text evidence="2">The sequence shown here is derived from an EMBL/GenBank/DDBJ whole genome shotgun (WGS) entry which is preliminary data.</text>
</comment>
<evidence type="ECO:0000313" key="2">
    <source>
        <dbReference type="EMBL" id="MDT0342897.1"/>
    </source>
</evidence>
<organism evidence="2 3">
    <name type="scientific">Streptomyces litchfieldiae</name>
    <dbReference type="NCBI Taxonomy" id="3075543"/>
    <lineage>
        <taxon>Bacteria</taxon>
        <taxon>Bacillati</taxon>
        <taxon>Actinomycetota</taxon>
        <taxon>Actinomycetes</taxon>
        <taxon>Kitasatosporales</taxon>
        <taxon>Streptomycetaceae</taxon>
        <taxon>Streptomyces</taxon>
    </lineage>
</organism>
<reference evidence="3" key="1">
    <citation type="submission" date="2023-07" db="EMBL/GenBank/DDBJ databases">
        <title>30 novel species of actinomycetes from the DSMZ collection.</title>
        <authorList>
            <person name="Nouioui I."/>
        </authorList>
    </citation>
    <scope>NUCLEOTIDE SEQUENCE [LARGE SCALE GENOMIC DNA]</scope>
    <source>
        <strain evidence="3">DSM 44938</strain>
    </source>
</reference>
<dbReference type="EMBL" id="JAVREL010000004">
    <property type="protein sequence ID" value="MDT0342897.1"/>
    <property type="molecule type" value="Genomic_DNA"/>
</dbReference>
<dbReference type="RefSeq" id="WP_311704028.1">
    <property type="nucleotide sequence ID" value="NZ_JAVREL010000004.1"/>
</dbReference>
<keyword evidence="3" id="KW-1185">Reference proteome</keyword>
<dbReference type="InterPro" id="IPR027417">
    <property type="entry name" value="P-loop_NTPase"/>
</dbReference>
<gene>
    <name evidence="2" type="ORF">RM590_09740</name>
</gene>
<dbReference type="Gene3D" id="3.40.50.300">
    <property type="entry name" value="P-loop containing nucleotide triphosphate hydrolases"/>
    <property type="match status" value="1"/>
</dbReference>
<evidence type="ECO:0000313" key="3">
    <source>
        <dbReference type="Proteomes" id="UP001183246"/>
    </source>
</evidence>
<protein>
    <recommendedName>
        <fullName evidence="4">MinD-like ATPase involved in chromosome partitioning or flagellar assembly</fullName>
    </recommendedName>
</protein>
<feature type="region of interest" description="Disordered" evidence="1">
    <location>
        <begin position="268"/>
        <end position="339"/>
    </location>
</feature>
<evidence type="ECO:0008006" key="4">
    <source>
        <dbReference type="Google" id="ProtNLM"/>
    </source>
</evidence>
<accession>A0ABU2MNC1</accession>
<evidence type="ECO:0000256" key="1">
    <source>
        <dbReference type="SAM" id="MobiDB-lite"/>
    </source>
</evidence>
<name>A0ABU2MNC1_9ACTN</name>
<sequence>MALIAVAADKGAPGVTTTAVALAALWPRRVLLAETDPSGGDLVYRSLGADGRPLDPTTGMLSLAATARRGIAAEQLWDHAQRISGGLDVLVGLAASEQAGGLAGQWGALGRAFAELAQSPHPEVAADVLADCGRLDASSPLTALLPHAALLLLVSRAQPENIAHVRDRAQALHAKLHGQQRGAAQLAQPQIGVLLIADASAGGRTAGQVNEMLIASGSGASVVGLIAEDELGAGQLAGRRRGRLDRSLLVRSARKVVADLHQTYRAELTPSGGGQAAPPPPVGPPVAGGGAPGVPVVPPQYGPPGYGPPQYGPPVPPPAGPDAPPHGRPWQPGPSGAVR</sequence>
<dbReference type="Proteomes" id="UP001183246">
    <property type="component" value="Unassembled WGS sequence"/>
</dbReference>
<feature type="compositionally biased region" description="Pro residues" evidence="1">
    <location>
        <begin position="295"/>
        <end position="327"/>
    </location>
</feature>